<dbReference type="EMBL" id="BONK01000015">
    <property type="protein sequence ID" value="GIG23080.1"/>
    <property type="molecule type" value="Genomic_DNA"/>
</dbReference>
<dbReference type="PANTHER" id="PTHR30344:SF1">
    <property type="entry name" value="6-PHOSPHOGLUCONOLACTONASE"/>
    <property type="match status" value="1"/>
</dbReference>
<dbReference type="RefSeq" id="WP_203758081.1">
    <property type="nucleotide sequence ID" value="NZ_BONK01000015.1"/>
</dbReference>
<dbReference type="Proteomes" id="UP000632740">
    <property type="component" value="Unassembled WGS sequence"/>
</dbReference>
<dbReference type="GO" id="GO:0017057">
    <property type="term" value="F:6-phosphogluconolactonase activity"/>
    <property type="evidence" value="ECO:0007669"/>
    <property type="project" value="TreeGrafter"/>
</dbReference>
<comment type="caution">
    <text evidence="2">The sequence shown here is derived from an EMBL/GenBank/DDBJ whole genome shotgun (WGS) entry which is preliminary data.</text>
</comment>
<dbReference type="AlphaFoldDB" id="A0A919P5G7"/>
<dbReference type="SUPFAM" id="SSF51004">
    <property type="entry name" value="C-terminal (heme d1) domain of cytochrome cd1-nitrite reductase"/>
    <property type="match status" value="1"/>
</dbReference>
<name>A0A919P5G7_9CELL</name>
<evidence type="ECO:0000313" key="2">
    <source>
        <dbReference type="EMBL" id="GIG23080.1"/>
    </source>
</evidence>
<gene>
    <name evidence="2" type="ORF">Cch01nite_38040</name>
</gene>
<dbReference type="PANTHER" id="PTHR30344">
    <property type="entry name" value="6-PHOSPHOGLUCONOLACTONASE-RELATED"/>
    <property type="match status" value="1"/>
</dbReference>
<accession>A0A919P5G7</accession>
<protein>
    <recommendedName>
        <fullName evidence="4">Lactonase family protein</fullName>
    </recommendedName>
</protein>
<dbReference type="InterPro" id="IPR050282">
    <property type="entry name" value="Cycloisomerase_2"/>
</dbReference>
<evidence type="ECO:0008006" key="4">
    <source>
        <dbReference type="Google" id="ProtNLM"/>
    </source>
</evidence>
<dbReference type="Gene3D" id="2.130.10.10">
    <property type="entry name" value="YVTN repeat-like/Quinoprotein amine dehydrogenase"/>
    <property type="match status" value="1"/>
</dbReference>
<reference evidence="2" key="1">
    <citation type="submission" date="2021-01" db="EMBL/GenBank/DDBJ databases">
        <title>Whole genome shotgun sequence of Cellulomonas chitinilytica NBRC 110799.</title>
        <authorList>
            <person name="Komaki H."/>
            <person name="Tamura T."/>
        </authorList>
    </citation>
    <scope>NUCLEOTIDE SEQUENCE</scope>
    <source>
        <strain evidence="2">NBRC 110799</strain>
    </source>
</reference>
<dbReference type="InterPro" id="IPR015943">
    <property type="entry name" value="WD40/YVTN_repeat-like_dom_sf"/>
</dbReference>
<comment type="similarity">
    <text evidence="1">Belongs to the cycloisomerase 2 family.</text>
</comment>
<dbReference type="InterPro" id="IPR011048">
    <property type="entry name" value="Haem_d1_sf"/>
</dbReference>
<proteinExistence type="inferred from homology"/>
<evidence type="ECO:0000256" key="1">
    <source>
        <dbReference type="ARBA" id="ARBA00005564"/>
    </source>
</evidence>
<sequence>MTPQPENLRPLWIGTYPEAGAGTPAGLGEGIWRVDLDPATGALSGARLVVETPAPSFLVAHPTAPVLYAVDEEQDGAVTLFDVVDDDLRPRVTVSSGGADPCHLLLDDEARTLLVANYSAGTLGVLPLDADGGFSAEVLAAGGPAQVLGHTGAGPHPERQEAPHAHFVAVAPGGHHVLVVDLGTDEVRRYSRDLESGLLTEDGVAVSLPPGTGPRHLAFAVDGSRAYVVGELDVTVHVLAWDEPTARGELVQTLPATTSEDEGTRLPAHVVLDGNRLLVGVRGPDVVSTFTVDDDGLLRPDGEHVLPGGWPRHHTVVDGWTVVAQQTGAGLVVLDADGAQVGSALVPAPACVVPAVL</sequence>
<organism evidence="2 3">
    <name type="scientific">Cellulomonas chitinilytica</name>
    <dbReference type="NCBI Taxonomy" id="398759"/>
    <lineage>
        <taxon>Bacteria</taxon>
        <taxon>Bacillati</taxon>
        <taxon>Actinomycetota</taxon>
        <taxon>Actinomycetes</taxon>
        <taxon>Micrococcales</taxon>
        <taxon>Cellulomonadaceae</taxon>
        <taxon>Cellulomonas</taxon>
    </lineage>
</organism>
<evidence type="ECO:0000313" key="3">
    <source>
        <dbReference type="Proteomes" id="UP000632740"/>
    </source>
</evidence>
<keyword evidence="3" id="KW-1185">Reference proteome</keyword>
<dbReference type="InterPro" id="IPR019405">
    <property type="entry name" value="Lactonase_7-beta_prop"/>
</dbReference>
<dbReference type="Pfam" id="PF10282">
    <property type="entry name" value="Lactonase"/>
    <property type="match status" value="1"/>
</dbReference>